<dbReference type="KEGG" id="fek:C1H87_13040"/>
<name>A0A2K9PR85_9FLAO</name>
<dbReference type="AlphaFoldDB" id="A0A2K9PR85"/>
<sequence length="198" mass="22363">MKNILVILVAFGIFTSSYSQTKKSFGIRGGINLSKLSNANLDQKTSGYFSVFGHFRFSDLYALQPEIGYSNQGGRARNTSNIDDIEIHYISISAINKFFVKDSGFHFLIGPGFDFDVDDTVIGISNREEGNDITFIDININLGIGLEFKNGLGFEARYKQGLIDVFSGTWHDFESDLYQDEIQFNSVFQLGLFYKFNF</sequence>
<feature type="domain" description="Outer membrane protein beta-barrel" evidence="1">
    <location>
        <begin position="23"/>
        <end position="166"/>
    </location>
</feature>
<keyword evidence="3" id="KW-1185">Reference proteome</keyword>
<evidence type="ECO:0000313" key="2">
    <source>
        <dbReference type="EMBL" id="AUP79582.1"/>
    </source>
</evidence>
<gene>
    <name evidence="2" type="ORF">C1H87_13040</name>
</gene>
<dbReference type="RefSeq" id="WP_102756236.1">
    <property type="nucleotide sequence ID" value="NZ_CP025791.1"/>
</dbReference>
<evidence type="ECO:0000259" key="1">
    <source>
        <dbReference type="Pfam" id="PF13568"/>
    </source>
</evidence>
<protein>
    <recommendedName>
        <fullName evidence="1">Outer membrane protein beta-barrel domain-containing protein</fullName>
    </recommendedName>
</protein>
<dbReference type="EMBL" id="CP025791">
    <property type="protein sequence ID" value="AUP79582.1"/>
    <property type="molecule type" value="Genomic_DNA"/>
</dbReference>
<dbReference type="OrthoDB" id="947434at2"/>
<accession>A0A2K9PR85</accession>
<dbReference type="Pfam" id="PF13568">
    <property type="entry name" value="OMP_b-brl_2"/>
    <property type="match status" value="1"/>
</dbReference>
<dbReference type="Proteomes" id="UP000235826">
    <property type="component" value="Chromosome"/>
</dbReference>
<organism evidence="2 3">
    <name type="scientific">Flavivirga eckloniae</name>
    <dbReference type="NCBI Taxonomy" id="1803846"/>
    <lineage>
        <taxon>Bacteria</taxon>
        <taxon>Pseudomonadati</taxon>
        <taxon>Bacteroidota</taxon>
        <taxon>Flavobacteriia</taxon>
        <taxon>Flavobacteriales</taxon>
        <taxon>Flavobacteriaceae</taxon>
        <taxon>Flavivirga</taxon>
    </lineage>
</organism>
<dbReference type="InterPro" id="IPR025665">
    <property type="entry name" value="Beta-barrel_OMP_2"/>
</dbReference>
<proteinExistence type="predicted"/>
<evidence type="ECO:0000313" key="3">
    <source>
        <dbReference type="Proteomes" id="UP000235826"/>
    </source>
</evidence>
<reference evidence="2 3" key="1">
    <citation type="submission" date="2018-01" db="EMBL/GenBank/DDBJ databases">
        <title>Complete genome sequence of Flavivirga eckloniae ECD14 isolated from seaweed Ecklonia cava.</title>
        <authorList>
            <person name="Lee J.H."/>
            <person name="Baik K.S."/>
            <person name="Seong C.N."/>
        </authorList>
    </citation>
    <scope>NUCLEOTIDE SEQUENCE [LARGE SCALE GENOMIC DNA]</scope>
    <source>
        <strain evidence="2 3">ECD14</strain>
    </source>
</reference>